<gene>
    <name evidence="1" type="ORF">DKM28_16100</name>
</gene>
<dbReference type="AlphaFoldDB" id="A0A4P8RB35"/>
<evidence type="ECO:0000313" key="1">
    <source>
        <dbReference type="EMBL" id="QCR17324.1"/>
    </source>
</evidence>
<dbReference type="EMBL" id="CP029709">
    <property type="protein sequence ID" value="QCR17324.1"/>
    <property type="molecule type" value="Genomic_DNA"/>
</dbReference>
<name>A0A4P8RB35_METMZ</name>
<evidence type="ECO:0000313" key="2">
    <source>
        <dbReference type="Proteomes" id="UP000300067"/>
    </source>
</evidence>
<organism evidence="1 2">
    <name type="scientific">Methanosarcina mazei</name>
    <name type="common">Methanosarcina frisia</name>
    <dbReference type="NCBI Taxonomy" id="2209"/>
    <lineage>
        <taxon>Archaea</taxon>
        <taxon>Methanobacteriati</taxon>
        <taxon>Methanobacteriota</taxon>
        <taxon>Stenosarchaea group</taxon>
        <taxon>Methanomicrobia</taxon>
        <taxon>Methanosarcinales</taxon>
        <taxon>Methanosarcinaceae</taxon>
        <taxon>Methanosarcina</taxon>
    </lineage>
</organism>
<reference evidence="1 2" key="1">
    <citation type="submission" date="2018-05" db="EMBL/GenBank/DDBJ databases">
        <title>Methanosarcina gilichinskyana sp. nov., a novel methanogenic archaeon isolated from Holocene permafrost, North East Russia.</title>
        <authorList>
            <person name="Oshurkova V."/>
            <person name="Meer M."/>
            <person name="Bochkareva O."/>
            <person name="Shcherbakova V."/>
        </authorList>
    </citation>
    <scope>NUCLEOTIDE SEQUENCE [LARGE SCALE GENOMIC DNA]</scope>
    <source>
        <strain evidence="1 2">JL01</strain>
    </source>
</reference>
<protein>
    <submittedName>
        <fullName evidence="1">Uncharacterized protein</fullName>
    </submittedName>
</protein>
<dbReference type="Proteomes" id="UP000300067">
    <property type="component" value="Chromosome"/>
</dbReference>
<proteinExistence type="predicted"/>
<sequence>MIREQDPLKQGLKLWCHVEIPITGEIREQDPLKQGLKLIPTTNNLFPAEIREQDPLKQGLKPIVAHDVKTAFTFASKIH</sequence>
<accession>A0A4P8RB35</accession>